<keyword evidence="3 9" id="KW-0132">Cell division</keyword>
<gene>
    <name evidence="12" type="ORF">O9G_004600</name>
    <name evidence="13" type="ORF">ROZALSC1DRAFT_30945</name>
</gene>
<evidence type="ECO:0000256" key="9">
    <source>
        <dbReference type="RuleBase" id="RU367150"/>
    </source>
</evidence>
<evidence type="ECO:0000256" key="6">
    <source>
        <dbReference type="ARBA" id="ARBA00023054"/>
    </source>
</evidence>
<comment type="similarity">
    <text evidence="1 9">Belongs to the SPC25 family.</text>
</comment>
<keyword evidence="14" id="KW-1185">Reference proteome</keyword>
<dbReference type="CDD" id="cd23784">
    <property type="entry name" value="RWD_Spc25"/>
    <property type="match status" value="1"/>
</dbReference>
<keyword evidence="9" id="KW-0539">Nucleus</keyword>
<evidence type="ECO:0000256" key="10">
    <source>
        <dbReference type="SAM" id="Coils"/>
    </source>
</evidence>
<protein>
    <recommendedName>
        <fullName evidence="9">Kinetochore protein SPC25</fullName>
    </recommendedName>
</protein>
<evidence type="ECO:0000256" key="3">
    <source>
        <dbReference type="ARBA" id="ARBA00022618"/>
    </source>
</evidence>
<dbReference type="STRING" id="988480.A0A075AZJ0"/>
<evidence type="ECO:0000256" key="4">
    <source>
        <dbReference type="ARBA" id="ARBA00022776"/>
    </source>
</evidence>
<evidence type="ECO:0000256" key="8">
    <source>
        <dbReference type="ARBA" id="ARBA00023328"/>
    </source>
</evidence>
<dbReference type="GO" id="GO:0007059">
    <property type="term" value="P:chromosome segregation"/>
    <property type="evidence" value="ECO:0007669"/>
    <property type="project" value="InterPro"/>
</dbReference>
<organism evidence="12 14">
    <name type="scientific">Rozella allomycis (strain CSF55)</name>
    <dbReference type="NCBI Taxonomy" id="988480"/>
    <lineage>
        <taxon>Eukaryota</taxon>
        <taxon>Fungi</taxon>
        <taxon>Fungi incertae sedis</taxon>
        <taxon>Cryptomycota</taxon>
        <taxon>Cryptomycota incertae sedis</taxon>
        <taxon>Rozella</taxon>
    </lineage>
</organism>
<dbReference type="GO" id="GO:0005634">
    <property type="term" value="C:nucleus"/>
    <property type="evidence" value="ECO:0007669"/>
    <property type="project" value="UniProtKB-SubCell"/>
</dbReference>
<comment type="subcellular location">
    <subcellularLocation>
        <location evidence="9">Nucleus</location>
    </subcellularLocation>
    <subcellularLocation>
        <location evidence="9">Chromosome</location>
        <location evidence="9">Centromere</location>
        <location evidence="9">Kinetochore</location>
    </subcellularLocation>
</comment>
<keyword evidence="7 9" id="KW-0131">Cell cycle</keyword>
<evidence type="ECO:0000256" key="5">
    <source>
        <dbReference type="ARBA" id="ARBA00022838"/>
    </source>
</evidence>
<dbReference type="Gene3D" id="3.30.457.50">
    <property type="entry name" value="Chromosome segregation protein Spc25"/>
    <property type="match status" value="1"/>
</dbReference>
<evidence type="ECO:0000256" key="1">
    <source>
        <dbReference type="ARBA" id="ARBA00006379"/>
    </source>
</evidence>
<dbReference type="EMBL" id="KE561009">
    <property type="protein sequence ID" value="EPZ34004.1"/>
    <property type="molecule type" value="Genomic_DNA"/>
</dbReference>
<dbReference type="InterPro" id="IPR045143">
    <property type="entry name" value="Spc25"/>
</dbReference>
<dbReference type="GO" id="GO:0031262">
    <property type="term" value="C:Ndc80 complex"/>
    <property type="evidence" value="ECO:0007669"/>
    <property type="project" value="InterPro"/>
</dbReference>
<feature type="coiled-coil region" evidence="10">
    <location>
        <begin position="47"/>
        <end position="102"/>
    </location>
</feature>
<keyword evidence="6 10" id="KW-0175">Coiled coil</keyword>
<dbReference type="PANTHER" id="PTHR14281:SF0">
    <property type="entry name" value="KINETOCHORE PROTEIN SPC25"/>
    <property type="match status" value="1"/>
</dbReference>
<dbReference type="Pfam" id="PF08234">
    <property type="entry name" value="Spindle_Spc25"/>
    <property type="match status" value="1"/>
</dbReference>
<reference evidence="15" key="2">
    <citation type="journal article" date="2018" name="Nat. Microbiol.">
        <title>Leveraging single-cell genomics to expand the fungal tree of life.</title>
        <authorList>
            <person name="Ahrendt S.R."/>
            <person name="Quandt C.A."/>
            <person name="Ciobanu D."/>
            <person name="Clum A."/>
            <person name="Salamov A."/>
            <person name="Andreopoulos B."/>
            <person name="Cheng J.F."/>
            <person name="Woyke T."/>
            <person name="Pelin A."/>
            <person name="Henrissat B."/>
            <person name="Reynolds N.K."/>
            <person name="Benny G.L."/>
            <person name="Smith M.E."/>
            <person name="James T.Y."/>
            <person name="Grigoriev I.V."/>
        </authorList>
    </citation>
    <scope>NUCLEOTIDE SEQUENCE [LARGE SCALE GENOMIC DNA]</scope>
    <source>
        <strain evidence="15">CSF55</strain>
    </source>
</reference>
<dbReference type="Proteomes" id="UP000030755">
    <property type="component" value="Unassembled WGS sequence"/>
</dbReference>
<dbReference type="Proteomes" id="UP000281549">
    <property type="component" value="Unassembled WGS sequence"/>
</dbReference>
<proteinExistence type="inferred from homology"/>
<comment type="function">
    <text evidence="9">Acts as a component of the essential kinetochore-associated NDC80 complex, which is required for chromosome segregation and spindle checkpoint activity.</text>
</comment>
<sequence>MLSVSQTPFLNNNPFPGINELKEEMANFLISFDNFVKGSKKRIDQDREKFKTALRSDKENLEKLKGQCAHFEKKKEEMHQQLEKEEKEFKQAEDSLQALIKRGQILEELVAGHQSKVLELRENFKRITEFITQRERRKMQKYQKALPILDLFEKGLGLYIESLDSGFLRFRYTMIDPKNKDRDFWFIVDTSTGIVTEIFPKVMLSERQIVFDTTLVPLLRSEFVNLVRSESK</sequence>
<accession>A0A075AZJ0</accession>
<keyword evidence="5 9" id="KW-0995">Kinetochore</keyword>
<dbReference type="EMBL" id="ML005955">
    <property type="protein sequence ID" value="RKP17223.1"/>
    <property type="molecule type" value="Genomic_DNA"/>
</dbReference>
<name>A0A075AZJ0_ROZAC</name>
<dbReference type="GO" id="GO:0051301">
    <property type="term" value="P:cell division"/>
    <property type="evidence" value="ECO:0007669"/>
    <property type="project" value="UniProtKB-UniRule"/>
</dbReference>
<comment type="subunit">
    <text evidence="9">Component of the NDC80 complex.</text>
</comment>
<evidence type="ECO:0000259" key="11">
    <source>
        <dbReference type="Pfam" id="PF08234"/>
    </source>
</evidence>
<evidence type="ECO:0000256" key="2">
    <source>
        <dbReference type="ARBA" id="ARBA00022454"/>
    </source>
</evidence>
<evidence type="ECO:0000256" key="7">
    <source>
        <dbReference type="ARBA" id="ARBA00023306"/>
    </source>
</evidence>
<dbReference type="PANTHER" id="PTHR14281">
    <property type="entry name" value="KINETOCHORE PROTEIN SPC25-RELATED"/>
    <property type="match status" value="1"/>
</dbReference>
<evidence type="ECO:0000313" key="12">
    <source>
        <dbReference type="EMBL" id="EPZ34004.1"/>
    </source>
</evidence>
<feature type="domain" description="Chromosome segregation protein Spc25 C-terminal" evidence="11">
    <location>
        <begin position="167"/>
        <end position="202"/>
    </location>
</feature>
<evidence type="ECO:0000313" key="13">
    <source>
        <dbReference type="EMBL" id="RKP17223.1"/>
    </source>
</evidence>
<keyword evidence="4 9" id="KW-0498">Mitosis</keyword>
<dbReference type="AlphaFoldDB" id="A0A075AZJ0"/>
<keyword evidence="2 9" id="KW-0158">Chromosome</keyword>
<dbReference type="HOGENOM" id="CLU_1195454_0_0_1"/>
<evidence type="ECO:0000313" key="15">
    <source>
        <dbReference type="Proteomes" id="UP000281549"/>
    </source>
</evidence>
<reference evidence="13" key="3">
    <citation type="submission" date="2018-08" db="EMBL/GenBank/DDBJ databases">
        <title>Leveraging single-cell genomics to expand the Fungal Tree of Life.</title>
        <authorList>
            <consortium name="DOE Joint Genome Institute"/>
            <person name="Ahrendt S.R."/>
            <person name="Quandt C.A."/>
            <person name="Ciobanu D."/>
            <person name="Clum A."/>
            <person name="Salamov A."/>
            <person name="Andreopoulos B."/>
            <person name="Cheng J.-F."/>
            <person name="Woyke T."/>
            <person name="Pelin A."/>
            <person name="Henrissat B."/>
            <person name="Reynolds N."/>
            <person name="Benny G.L."/>
            <person name="Smith M.E."/>
            <person name="James T.Y."/>
            <person name="Grigoriev I.V."/>
        </authorList>
    </citation>
    <scope>NUCLEOTIDE SEQUENCE</scope>
    <source>
        <strain evidence="13">CSF55</strain>
    </source>
</reference>
<keyword evidence="8 9" id="KW-0137">Centromere</keyword>
<reference evidence="12 14" key="1">
    <citation type="journal article" date="2013" name="Curr. Biol.">
        <title>Shared signatures of parasitism and phylogenomics unite Cryptomycota and microsporidia.</title>
        <authorList>
            <person name="James T.Y."/>
            <person name="Pelin A."/>
            <person name="Bonen L."/>
            <person name="Ahrendt S."/>
            <person name="Sain D."/>
            <person name="Corradi N."/>
            <person name="Stajich J.E."/>
        </authorList>
    </citation>
    <scope>NUCLEOTIDE SEQUENCE [LARGE SCALE GENOMIC DNA]</scope>
    <source>
        <strain evidence="12 14">CSF55</strain>
        <strain evidence="12 14">CSF55</strain>
    </source>
</reference>
<evidence type="ECO:0000313" key="14">
    <source>
        <dbReference type="Proteomes" id="UP000030755"/>
    </source>
</evidence>
<dbReference type="InterPro" id="IPR013255">
    <property type="entry name" value="Spc25_C"/>
</dbReference>